<reference evidence="17 18" key="1">
    <citation type="submission" date="2015-08" db="EMBL/GenBank/DDBJ databases">
        <title>Draft genome sequence of cellulolytic and xylanolytic Paenibacillus sp. A59, isolated from a decaying forest soil from Patagonia, Argentina.</title>
        <authorList>
            <person name="Ghio S."/>
            <person name="Caceres A.M."/>
            <person name="Talia P."/>
            <person name="Grasso D."/>
            <person name="Campos E."/>
        </authorList>
    </citation>
    <scope>NUCLEOTIDE SEQUENCE [LARGE SCALE GENOMIC DNA]</scope>
    <source>
        <strain evidence="17 18">A59</strain>
    </source>
</reference>
<keyword evidence="7 15" id="KW-0808">Transferase</keyword>
<keyword evidence="11 16" id="KW-0472">Membrane</keyword>
<dbReference type="GO" id="GO:0016020">
    <property type="term" value="C:membrane"/>
    <property type="evidence" value="ECO:0007669"/>
    <property type="project" value="InterPro"/>
</dbReference>
<dbReference type="PATRIC" id="fig|1705561.3.peg.1169"/>
<accession>A0A0M9BQK0</accession>
<keyword evidence="13" id="KW-1208">Phospholipid metabolism</keyword>
<evidence type="ECO:0000313" key="17">
    <source>
        <dbReference type="EMBL" id="KOY17130.1"/>
    </source>
</evidence>
<evidence type="ECO:0000256" key="6">
    <source>
        <dbReference type="ARBA" id="ARBA00022516"/>
    </source>
</evidence>
<name>A0A0M9BQK0_9BACL</name>
<comment type="similarity">
    <text evidence="3 15">Belongs to the CDP-alcohol phosphatidyltransferase class-I family.</text>
</comment>
<evidence type="ECO:0000256" key="9">
    <source>
        <dbReference type="ARBA" id="ARBA00022989"/>
    </source>
</evidence>
<dbReference type="PROSITE" id="PS00379">
    <property type="entry name" value="CDP_ALCOHOL_P_TRANSF"/>
    <property type="match status" value="1"/>
</dbReference>
<dbReference type="InterPro" id="IPR050324">
    <property type="entry name" value="CDP-alcohol_PTase-I"/>
</dbReference>
<dbReference type="AlphaFoldDB" id="A0A0M9BQK0"/>
<comment type="subcellular location">
    <subcellularLocation>
        <location evidence="2">Endomembrane system</location>
        <topology evidence="2">Multi-pass membrane protein</topology>
    </subcellularLocation>
</comment>
<comment type="catalytic activity">
    <reaction evidence="1">
        <text>a CDP-1,2-diacyl-sn-glycerol + L-serine = a 1,2-diacyl-sn-glycero-3-phospho-L-serine + CMP + H(+)</text>
        <dbReference type="Rhea" id="RHEA:16913"/>
        <dbReference type="ChEBI" id="CHEBI:15378"/>
        <dbReference type="ChEBI" id="CHEBI:33384"/>
        <dbReference type="ChEBI" id="CHEBI:57262"/>
        <dbReference type="ChEBI" id="CHEBI:58332"/>
        <dbReference type="ChEBI" id="CHEBI:60377"/>
        <dbReference type="EC" id="2.7.8.8"/>
    </reaction>
</comment>
<protein>
    <recommendedName>
        <fullName evidence="5">CDP-diacylglycerol--serine O-phosphatidyltransferase</fullName>
        <ecNumber evidence="4">2.7.8.8</ecNumber>
    </recommendedName>
    <alternativeName>
        <fullName evidence="14">Phosphatidylserine synthase</fullName>
    </alternativeName>
</protein>
<organism evidence="17 18">
    <name type="scientific">Paenibacillus xylanivorans</name>
    <dbReference type="NCBI Taxonomy" id="1705561"/>
    <lineage>
        <taxon>Bacteria</taxon>
        <taxon>Bacillati</taxon>
        <taxon>Bacillota</taxon>
        <taxon>Bacilli</taxon>
        <taxon>Bacillales</taxon>
        <taxon>Paenibacillaceae</taxon>
        <taxon>Paenibacillus</taxon>
    </lineage>
</organism>
<keyword evidence="10" id="KW-0443">Lipid metabolism</keyword>
<evidence type="ECO:0000256" key="1">
    <source>
        <dbReference type="ARBA" id="ARBA00000287"/>
    </source>
</evidence>
<dbReference type="InterPro" id="IPR004533">
    <property type="entry name" value="CDP-diaglyc--ser_O-PTrfase"/>
</dbReference>
<keyword evidence="6" id="KW-0444">Lipid biosynthesis</keyword>
<evidence type="ECO:0000256" key="11">
    <source>
        <dbReference type="ARBA" id="ARBA00023136"/>
    </source>
</evidence>
<keyword evidence="12" id="KW-0594">Phospholipid biosynthesis</keyword>
<keyword evidence="8 16" id="KW-0812">Transmembrane</keyword>
<dbReference type="GO" id="GO:0012505">
    <property type="term" value="C:endomembrane system"/>
    <property type="evidence" value="ECO:0007669"/>
    <property type="project" value="UniProtKB-SubCell"/>
</dbReference>
<evidence type="ECO:0000313" key="18">
    <source>
        <dbReference type="Proteomes" id="UP000037688"/>
    </source>
</evidence>
<evidence type="ECO:0000256" key="3">
    <source>
        <dbReference type="ARBA" id="ARBA00010441"/>
    </source>
</evidence>
<evidence type="ECO:0000256" key="12">
    <source>
        <dbReference type="ARBA" id="ARBA00023209"/>
    </source>
</evidence>
<evidence type="ECO:0000256" key="16">
    <source>
        <dbReference type="SAM" id="Phobius"/>
    </source>
</evidence>
<dbReference type="Proteomes" id="UP000037688">
    <property type="component" value="Unassembled WGS sequence"/>
</dbReference>
<evidence type="ECO:0000256" key="7">
    <source>
        <dbReference type="ARBA" id="ARBA00022679"/>
    </source>
</evidence>
<dbReference type="NCBIfam" id="TIGR00473">
    <property type="entry name" value="pssA"/>
    <property type="match status" value="1"/>
</dbReference>
<dbReference type="PANTHER" id="PTHR14269:SF61">
    <property type="entry name" value="CDP-DIACYLGLYCEROL--SERINE O-PHOSPHATIDYLTRANSFERASE"/>
    <property type="match status" value="1"/>
</dbReference>
<evidence type="ECO:0000256" key="8">
    <source>
        <dbReference type="ARBA" id="ARBA00022692"/>
    </source>
</evidence>
<evidence type="ECO:0000256" key="5">
    <source>
        <dbReference type="ARBA" id="ARBA00017171"/>
    </source>
</evidence>
<proteinExistence type="inferred from homology"/>
<dbReference type="InterPro" id="IPR043130">
    <property type="entry name" value="CDP-OH_PTrfase_TM_dom"/>
</dbReference>
<keyword evidence="18" id="KW-1185">Reference proteome</keyword>
<evidence type="ECO:0000256" key="2">
    <source>
        <dbReference type="ARBA" id="ARBA00004127"/>
    </source>
</evidence>
<dbReference type="InterPro" id="IPR048254">
    <property type="entry name" value="CDP_ALCOHOL_P_TRANSF_CS"/>
</dbReference>
<evidence type="ECO:0000256" key="4">
    <source>
        <dbReference type="ARBA" id="ARBA00013174"/>
    </source>
</evidence>
<dbReference type="OrthoDB" id="9777147at2"/>
<dbReference type="EMBL" id="LITU01000045">
    <property type="protein sequence ID" value="KOY17130.1"/>
    <property type="molecule type" value="Genomic_DNA"/>
</dbReference>
<evidence type="ECO:0000256" key="10">
    <source>
        <dbReference type="ARBA" id="ARBA00023098"/>
    </source>
</evidence>
<feature type="transmembrane region" description="Helical" evidence="16">
    <location>
        <begin position="119"/>
        <end position="138"/>
    </location>
</feature>
<feature type="transmembrane region" description="Helical" evidence="16">
    <location>
        <begin position="144"/>
        <end position="163"/>
    </location>
</feature>
<dbReference type="RefSeq" id="WP_053780149.1">
    <property type="nucleotide sequence ID" value="NZ_LITU01000045.1"/>
</dbReference>
<gene>
    <name evidence="17" type="ORF">AMS66_07180</name>
</gene>
<dbReference type="Gene3D" id="1.20.120.1760">
    <property type="match status" value="1"/>
</dbReference>
<dbReference type="InterPro" id="IPR000462">
    <property type="entry name" value="CDP-OH_P_trans"/>
</dbReference>
<dbReference type="EC" id="2.7.8.8" evidence="4"/>
<evidence type="ECO:0000256" key="13">
    <source>
        <dbReference type="ARBA" id="ARBA00023264"/>
    </source>
</evidence>
<dbReference type="GO" id="GO:0008654">
    <property type="term" value="P:phospholipid biosynthetic process"/>
    <property type="evidence" value="ECO:0007669"/>
    <property type="project" value="UniProtKB-KW"/>
</dbReference>
<sequence length="181" mass="19589">MKSLPSILTLGNLTSGMLAVIMAIHGEFALAVTLIWVAMFFDLFDGFAARKLHCEGEFGKALDSLADVISFGTAPVLILYLNSMNEVNALGMALTALFPVCGALRLARYNCQKTASHGFVGMPITFAGGLMSFFALWSPYFTHGVAYLVIIVLSGLMVSQIRFPSLKQVLAPHEKDIVEPK</sequence>
<keyword evidence="9 16" id="KW-1133">Transmembrane helix</keyword>
<evidence type="ECO:0000256" key="14">
    <source>
        <dbReference type="ARBA" id="ARBA00032361"/>
    </source>
</evidence>
<comment type="caution">
    <text evidence="17">The sequence shown here is derived from an EMBL/GenBank/DDBJ whole genome shotgun (WGS) entry which is preliminary data.</text>
</comment>
<dbReference type="Pfam" id="PF01066">
    <property type="entry name" value="CDP-OH_P_transf"/>
    <property type="match status" value="1"/>
</dbReference>
<dbReference type="PANTHER" id="PTHR14269">
    <property type="entry name" value="CDP-DIACYLGLYCEROL--GLYCEROL-3-PHOSPHATE 3-PHOSPHATIDYLTRANSFERASE-RELATED"/>
    <property type="match status" value="1"/>
</dbReference>
<evidence type="ECO:0000256" key="15">
    <source>
        <dbReference type="RuleBase" id="RU003750"/>
    </source>
</evidence>
<dbReference type="GO" id="GO:0003882">
    <property type="term" value="F:CDP-diacylglycerol-serine O-phosphatidyltransferase activity"/>
    <property type="evidence" value="ECO:0007669"/>
    <property type="project" value="UniProtKB-EC"/>
</dbReference>